<gene>
    <name evidence="1" type="ORF">HPP92_019476</name>
</gene>
<keyword evidence="2" id="KW-1185">Reference proteome</keyword>
<name>A0A835Q8W9_VANPL</name>
<proteinExistence type="predicted"/>
<organism evidence="1 2">
    <name type="scientific">Vanilla planifolia</name>
    <name type="common">Vanilla</name>
    <dbReference type="NCBI Taxonomy" id="51239"/>
    <lineage>
        <taxon>Eukaryota</taxon>
        <taxon>Viridiplantae</taxon>
        <taxon>Streptophyta</taxon>
        <taxon>Embryophyta</taxon>
        <taxon>Tracheophyta</taxon>
        <taxon>Spermatophyta</taxon>
        <taxon>Magnoliopsida</taxon>
        <taxon>Liliopsida</taxon>
        <taxon>Asparagales</taxon>
        <taxon>Orchidaceae</taxon>
        <taxon>Vanilloideae</taxon>
        <taxon>Vanilleae</taxon>
        <taxon>Vanilla</taxon>
    </lineage>
</organism>
<dbReference type="AlphaFoldDB" id="A0A835Q8W9"/>
<protein>
    <submittedName>
        <fullName evidence="1">Uncharacterized protein</fullName>
    </submittedName>
</protein>
<evidence type="ECO:0000313" key="2">
    <source>
        <dbReference type="Proteomes" id="UP000636800"/>
    </source>
</evidence>
<reference evidence="1 2" key="1">
    <citation type="journal article" date="2020" name="Nat. Food">
        <title>A phased Vanilla planifolia genome enables genetic improvement of flavour and production.</title>
        <authorList>
            <person name="Hasing T."/>
            <person name="Tang H."/>
            <person name="Brym M."/>
            <person name="Khazi F."/>
            <person name="Huang T."/>
            <person name="Chambers A.H."/>
        </authorList>
    </citation>
    <scope>NUCLEOTIDE SEQUENCE [LARGE SCALE GENOMIC DNA]</scope>
    <source>
        <tissue evidence="1">Leaf</tissue>
    </source>
</reference>
<dbReference type="Proteomes" id="UP000636800">
    <property type="component" value="Chromosome 10"/>
</dbReference>
<dbReference type="EMBL" id="JADCNL010000010">
    <property type="protein sequence ID" value="KAG0463407.1"/>
    <property type="molecule type" value="Genomic_DNA"/>
</dbReference>
<comment type="caution">
    <text evidence="1">The sequence shown here is derived from an EMBL/GenBank/DDBJ whole genome shotgun (WGS) entry which is preliminary data.</text>
</comment>
<accession>A0A835Q8W9</accession>
<sequence>MENASSVAFWITVSVFSKFQQSVNSLQRLQKVDNQAQRRECIRYREEFSNSSDKISAGSSVPLQFQAMKRADLDSSRVSVKRLKGTNIWEGGEKRANVSGVFTGGELVSHGPTAFAGQHELQNNSMSRGSAFSLTGGNECHTINPQMAVTWFDPYGTFKGNQTSDK</sequence>
<evidence type="ECO:0000313" key="1">
    <source>
        <dbReference type="EMBL" id="KAG0463407.1"/>
    </source>
</evidence>